<evidence type="ECO:0000256" key="14">
    <source>
        <dbReference type="SAM" id="MobiDB-lite"/>
    </source>
</evidence>
<dbReference type="PANTHER" id="PTHR23323:SF24">
    <property type="entry name" value="VACUOLAR PROTEIN SORTING-ASSOCIATED PROTEIN 11 HOMOLOG"/>
    <property type="match status" value="1"/>
</dbReference>
<reference evidence="16" key="1">
    <citation type="submission" date="2021-07" db="EMBL/GenBank/DDBJ databases">
        <authorList>
            <person name="Catto M.A."/>
            <person name="Jacobson A."/>
            <person name="Kennedy G."/>
            <person name="Labadie P."/>
            <person name="Hunt B.G."/>
            <person name="Srinivasan R."/>
        </authorList>
    </citation>
    <scope>NUCLEOTIDE SEQUENCE</scope>
    <source>
        <strain evidence="16">PL_HMW_Pooled</strain>
        <tissue evidence="16">Head</tissue>
    </source>
</reference>
<evidence type="ECO:0000256" key="9">
    <source>
        <dbReference type="ARBA" id="ARBA00023136"/>
    </source>
</evidence>
<feature type="region of interest" description="Disordered" evidence="14">
    <location>
        <begin position="956"/>
        <end position="984"/>
    </location>
</feature>
<evidence type="ECO:0000256" key="2">
    <source>
        <dbReference type="ARBA" id="ARBA00004492"/>
    </source>
</evidence>
<organism evidence="16 17">
    <name type="scientific">Frankliniella fusca</name>
    <dbReference type="NCBI Taxonomy" id="407009"/>
    <lineage>
        <taxon>Eukaryota</taxon>
        <taxon>Metazoa</taxon>
        <taxon>Ecdysozoa</taxon>
        <taxon>Arthropoda</taxon>
        <taxon>Hexapoda</taxon>
        <taxon>Insecta</taxon>
        <taxon>Pterygota</taxon>
        <taxon>Neoptera</taxon>
        <taxon>Paraneoptera</taxon>
        <taxon>Thysanoptera</taxon>
        <taxon>Terebrantia</taxon>
        <taxon>Thripoidea</taxon>
        <taxon>Thripidae</taxon>
        <taxon>Frankliniella</taxon>
    </lineage>
</organism>
<dbReference type="GO" id="GO:0030897">
    <property type="term" value="C:HOPS complex"/>
    <property type="evidence" value="ECO:0007669"/>
    <property type="project" value="TreeGrafter"/>
</dbReference>
<accession>A0AAE1GX82</accession>
<keyword evidence="6 11" id="KW-0863">Zinc-finger</keyword>
<dbReference type="InterPro" id="IPR057308">
    <property type="entry name" value="CHCR_PEP5_VPS11"/>
</dbReference>
<feature type="compositionally biased region" description="Basic and acidic residues" evidence="14">
    <location>
        <begin position="1122"/>
        <end position="1131"/>
    </location>
</feature>
<dbReference type="GO" id="GO:0030674">
    <property type="term" value="F:protein-macromolecule adaptor activity"/>
    <property type="evidence" value="ECO:0007669"/>
    <property type="project" value="TreeGrafter"/>
</dbReference>
<keyword evidence="8" id="KW-0653">Protein transport</keyword>
<dbReference type="GO" id="GO:0006886">
    <property type="term" value="P:intracellular protein transport"/>
    <property type="evidence" value="ECO:0007669"/>
    <property type="project" value="UniProtKB-UniRule"/>
</dbReference>
<feature type="compositionally biased region" description="Low complexity" evidence="14">
    <location>
        <begin position="970"/>
        <end position="981"/>
    </location>
</feature>
<dbReference type="GO" id="GO:0008270">
    <property type="term" value="F:zinc ion binding"/>
    <property type="evidence" value="ECO:0007669"/>
    <property type="project" value="UniProtKB-KW"/>
</dbReference>
<comment type="similarity">
    <text evidence="3">Belongs to the VPS11 family.</text>
</comment>
<feature type="repeat" description="CHCR" evidence="12">
    <location>
        <begin position="411"/>
        <end position="559"/>
    </location>
</feature>
<dbReference type="GO" id="GO:0031902">
    <property type="term" value="C:late endosome membrane"/>
    <property type="evidence" value="ECO:0007669"/>
    <property type="project" value="UniProtKB-SubCell"/>
</dbReference>
<evidence type="ECO:0000256" key="6">
    <source>
        <dbReference type="ARBA" id="ARBA00022771"/>
    </source>
</evidence>
<keyword evidence="10" id="KW-0458">Lysosome</keyword>
<evidence type="ECO:0000256" key="13">
    <source>
        <dbReference type="SAM" id="Coils"/>
    </source>
</evidence>
<dbReference type="PROSITE" id="PS50089">
    <property type="entry name" value="ZF_RING_2"/>
    <property type="match status" value="1"/>
</dbReference>
<evidence type="ECO:0000259" key="15">
    <source>
        <dbReference type="PROSITE" id="PS50089"/>
    </source>
</evidence>
<feature type="coiled-coil region" evidence="13">
    <location>
        <begin position="786"/>
        <end position="823"/>
    </location>
</feature>
<dbReference type="InterPro" id="IPR015943">
    <property type="entry name" value="WD40/YVTN_repeat-like_dom_sf"/>
</dbReference>
<dbReference type="PIRSF" id="PIRSF007860">
    <property type="entry name" value="VPS11"/>
    <property type="match status" value="1"/>
</dbReference>
<evidence type="ECO:0000256" key="12">
    <source>
        <dbReference type="PROSITE-ProRule" id="PRU01006"/>
    </source>
</evidence>
<evidence type="ECO:0000313" key="16">
    <source>
        <dbReference type="EMBL" id="KAK3910483.1"/>
    </source>
</evidence>
<reference evidence="16" key="2">
    <citation type="journal article" date="2023" name="BMC Genomics">
        <title>Pest status, molecular evolution, and epigenetic factors derived from the genome assembly of Frankliniella fusca, a thysanopteran phytovirus vector.</title>
        <authorList>
            <person name="Catto M.A."/>
            <person name="Labadie P.E."/>
            <person name="Jacobson A.L."/>
            <person name="Kennedy G.G."/>
            <person name="Srinivasan R."/>
            <person name="Hunt B.G."/>
        </authorList>
    </citation>
    <scope>NUCLEOTIDE SEQUENCE</scope>
    <source>
        <strain evidence="16">PL_HMW_Pooled</strain>
    </source>
</reference>
<keyword evidence="13" id="KW-0175">Coiled coil</keyword>
<dbReference type="AlphaFoldDB" id="A0AAE1GX82"/>
<evidence type="ECO:0000256" key="1">
    <source>
        <dbReference type="ARBA" id="ARBA00004371"/>
    </source>
</evidence>
<evidence type="ECO:0000256" key="10">
    <source>
        <dbReference type="ARBA" id="ARBA00023228"/>
    </source>
</evidence>
<comment type="subcellular location">
    <subcellularLocation>
        <location evidence="2">Late endosome membrane</location>
        <topology evidence="2">Peripheral membrane protein</topology>
        <orientation evidence="2">Cytoplasmic side</orientation>
    </subcellularLocation>
    <subcellularLocation>
        <location evidence="1">Lysosome</location>
    </subcellularLocation>
</comment>
<keyword evidence="9" id="KW-0472">Membrane</keyword>
<evidence type="ECO:0000256" key="11">
    <source>
        <dbReference type="PROSITE-ProRule" id="PRU00175"/>
    </source>
</evidence>
<dbReference type="InterPro" id="IPR001841">
    <property type="entry name" value="Znf_RING"/>
</dbReference>
<feature type="compositionally biased region" description="Polar residues" evidence="14">
    <location>
        <begin position="1067"/>
        <end position="1085"/>
    </location>
</feature>
<feature type="repeat" description="CHCR" evidence="12">
    <location>
        <begin position="586"/>
        <end position="746"/>
    </location>
</feature>
<sequence>MAFLEWRRFNFFQVVKDVDSGKVKECIKDKKVATSSNGNGNLVFGDSEGTIYLVTRGFNVTTINAFALRVCLVQMMQHSPLLVAIGEDEPGINPLIKVWNLEKLDKLGIPMCVRISRTIPNNRPTPASTLCVHENLNLMAVGFTDGSILLYRGDIARDRLSKPKVLRDGGMQPVTGLAFRSTAKQTFLFVATTSSVFSYNITTKDKEEKIELDKEGCEKNCSTSTESAHDGQFMIGREDAVYCYTTDGRGPCYAIKGTKVMLEWYRNYLVIVSKENKTLRASAATSPTTPDGPGGLFGTTSGSETHMVTVLDIQNKFIVLETSMQDVISVLSEWGSLYVLTGKSDPCLYHFQEKDLQAKLGLLFKKNLYDVAIRIAKSNQYDADGLTDIFREYGDHLYSNKGDHAGAIEQYIKTIGRLEPSYVIRKFLDSQHIENLTTYLQELHKQGHATEDHTTLLLNCYTKLDKTDKLKEFIMTKDREVDFDVEIAIKVCRQASTEDALLLAQKHKMHDWYLKIQIEDQGDCKQALEYIGKLDFSEAETNMKKYGCILLQNCPFEATELLKRLCTDYRPSNKPLVDNNMLQGHINPFVDRANPADFIHLFTECPEHLEEFLEYLLKEHSEWNPLLYNTLLEHYLNSWGTLASAGTVETSRRLHYEQNIMRLLQNPDSRYDKDQVLILCQANNFRPGVLHLLEESHLYQQILQYHMIQRDYKEVLSTCQRFGKLDPNLWVQALWYCARDSHTPPDLLEEILQVIEKNKSLPPLLVLDALCTSSEVTLANVRSYLLNVLTAESKLAQREQEQVKKNREESERIRTQIQNIQTKSMIFQVSRCSACNQPLELPSIHFLCQHSYHQHCFQSFSESENECPSCLPNNKKILGHIKAREKNKNLHETFHDLLDKAEDGFALVAEYYGRGVFNKLTVVMDDPAQLPQKPVLSDRNILSTGAGAEARMRIAEQPSSFRGTYNQPQTSVPTTSSTSRTAHISPSQIQADFASMSMGSQNNSPKFSSYTPKSYETRSEASGSSFGTKGQTPPPVVKATQPKINPVSVKVEQVSKNPFDEDEDDSTNPFSENLESSNPTNTVGQKESMKGVAFLNNPFEDEEENDNVSTSTNPFDEPDDYDKEKNPFGCS</sequence>
<dbReference type="PANTHER" id="PTHR23323">
    <property type="entry name" value="VACUOLAR PROTEIN SORTING-ASSOCIATED PROTEIN"/>
    <property type="match status" value="1"/>
</dbReference>
<dbReference type="GO" id="GO:0007033">
    <property type="term" value="P:vacuole organization"/>
    <property type="evidence" value="ECO:0007669"/>
    <property type="project" value="TreeGrafter"/>
</dbReference>
<dbReference type="Pfam" id="PF23356">
    <property type="entry name" value="TPR_PEP5_VPS11"/>
    <property type="match status" value="1"/>
</dbReference>
<dbReference type="Pfam" id="PF23341">
    <property type="entry name" value="PEP5_VPS11_N"/>
    <property type="match status" value="1"/>
</dbReference>
<evidence type="ECO:0000256" key="7">
    <source>
        <dbReference type="ARBA" id="ARBA00022833"/>
    </source>
</evidence>
<gene>
    <name evidence="16" type="ORF">KUF71_020297</name>
</gene>
<dbReference type="InterPro" id="IPR024763">
    <property type="entry name" value="VPS11_C"/>
</dbReference>
<proteinExistence type="inferred from homology"/>
<feature type="compositionally biased region" description="Polar residues" evidence="14">
    <location>
        <begin position="957"/>
        <end position="969"/>
    </location>
</feature>
<evidence type="ECO:0000256" key="8">
    <source>
        <dbReference type="ARBA" id="ARBA00022927"/>
    </source>
</evidence>
<keyword evidence="5" id="KW-0479">Metal-binding</keyword>
<keyword evidence="4" id="KW-0813">Transport</keyword>
<name>A0AAE1GX82_9NEOP</name>
<dbReference type="Pfam" id="PF12451">
    <property type="entry name" value="VPS11_C"/>
    <property type="match status" value="1"/>
</dbReference>
<comment type="caution">
    <text evidence="16">The sequence shown here is derived from an EMBL/GenBank/DDBJ whole genome shotgun (WGS) entry which is preliminary data.</text>
</comment>
<dbReference type="SUPFAM" id="SSF50978">
    <property type="entry name" value="WD40 repeat-like"/>
    <property type="match status" value="1"/>
</dbReference>
<dbReference type="EMBL" id="JAHWGI010000166">
    <property type="protein sequence ID" value="KAK3910483.1"/>
    <property type="molecule type" value="Genomic_DNA"/>
</dbReference>
<dbReference type="Proteomes" id="UP001219518">
    <property type="component" value="Unassembled WGS sequence"/>
</dbReference>
<dbReference type="GO" id="GO:0005764">
    <property type="term" value="C:lysosome"/>
    <property type="evidence" value="ECO:0007669"/>
    <property type="project" value="UniProtKB-SubCell"/>
</dbReference>
<dbReference type="CDD" id="cd16688">
    <property type="entry name" value="RING-H2_Vps11"/>
    <property type="match status" value="1"/>
</dbReference>
<evidence type="ECO:0000256" key="3">
    <source>
        <dbReference type="ARBA" id="ARBA00007070"/>
    </source>
</evidence>
<keyword evidence="7" id="KW-0862">Zinc</keyword>
<dbReference type="GO" id="GO:0006904">
    <property type="term" value="P:vesicle docking involved in exocytosis"/>
    <property type="evidence" value="ECO:0007669"/>
    <property type="project" value="TreeGrafter"/>
</dbReference>
<protein>
    <submittedName>
        <fullName evidence="16">Vacuolar protein sorting-associated protein 11-like protein</fullName>
    </submittedName>
</protein>
<dbReference type="InterPro" id="IPR000547">
    <property type="entry name" value="Clathrin_H-chain/VPS_repeat"/>
</dbReference>
<dbReference type="InterPro" id="IPR036322">
    <property type="entry name" value="WD40_repeat_dom_sf"/>
</dbReference>
<evidence type="ECO:0000256" key="5">
    <source>
        <dbReference type="ARBA" id="ARBA00022723"/>
    </source>
</evidence>
<dbReference type="GO" id="GO:0007032">
    <property type="term" value="P:endosome organization"/>
    <property type="evidence" value="ECO:0007669"/>
    <property type="project" value="TreeGrafter"/>
</dbReference>
<evidence type="ECO:0000256" key="4">
    <source>
        <dbReference type="ARBA" id="ARBA00022448"/>
    </source>
</evidence>
<feature type="domain" description="RING-type" evidence="15">
    <location>
        <begin position="832"/>
        <end position="870"/>
    </location>
</feature>
<dbReference type="PROSITE" id="PS50236">
    <property type="entry name" value="CHCR"/>
    <property type="match status" value="2"/>
</dbReference>
<dbReference type="Gene3D" id="3.30.40.10">
    <property type="entry name" value="Zinc/RING finger domain, C3HC4 (zinc finger)"/>
    <property type="match status" value="1"/>
</dbReference>
<dbReference type="Gene3D" id="2.130.10.10">
    <property type="entry name" value="YVTN repeat-like/Quinoprotein amine dehydrogenase"/>
    <property type="match status" value="1"/>
</dbReference>
<dbReference type="InterPro" id="IPR057307">
    <property type="entry name" value="PEP5_VPS11_N"/>
</dbReference>
<feature type="compositionally biased region" description="Polar residues" evidence="14">
    <location>
        <begin position="997"/>
        <end position="1031"/>
    </location>
</feature>
<dbReference type="GO" id="GO:0048284">
    <property type="term" value="P:organelle fusion"/>
    <property type="evidence" value="ECO:0007669"/>
    <property type="project" value="TreeGrafter"/>
</dbReference>
<keyword evidence="17" id="KW-1185">Reference proteome</keyword>
<dbReference type="InterPro" id="IPR013083">
    <property type="entry name" value="Znf_RING/FYVE/PHD"/>
</dbReference>
<feature type="region of interest" description="Disordered" evidence="14">
    <location>
        <begin position="997"/>
        <end position="1131"/>
    </location>
</feature>
<dbReference type="InterPro" id="IPR016528">
    <property type="entry name" value="VPS11"/>
</dbReference>
<evidence type="ECO:0000313" key="17">
    <source>
        <dbReference type="Proteomes" id="UP001219518"/>
    </source>
</evidence>
<dbReference type="SUPFAM" id="SSF57850">
    <property type="entry name" value="RING/U-box"/>
    <property type="match status" value="1"/>
</dbReference>